<keyword evidence="1 6" id="KW-0645">Protease</keyword>
<evidence type="ECO:0000256" key="3">
    <source>
        <dbReference type="ARBA" id="ARBA00022801"/>
    </source>
</evidence>
<dbReference type="EMBL" id="VRMN01000005">
    <property type="protein sequence ID" value="KAA8493934.1"/>
    <property type="molecule type" value="Genomic_DNA"/>
</dbReference>
<dbReference type="OMA" id="PNAMCIG"/>
<sequence length="279" mass="31295">MAPRASASKEALTADMFRHPVDIRATRLLRSLFGIELVLRQVLSMAEEVFYLENLSNAVLVSEKQLPDIHELVMDSCRILCVDQAPQVYVRNNPQPNAYTLAFKGKRPFIVLHSSLVDLMTPEELKGVIAHELGHLKCEHGVWVTMANLVVLFAQSLGGDMFSQVTDALGRQVQNWLRAAELSCDRAGLLVVRDRQVMFSILMKLSGGVGRGRTLDVNEYLKQIDMFEEATKSPFGRLMRRGMTEALTHPLPILRVKELNAYADSAEFKTLVRRSQASS</sequence>
<dbReference type="Pfam" id="PF01435">
    <property type="entry name" value="Peptidase_M48"/>
    <property type="match status" value="1"/>
</dbReference>
<dbReference type="PANTHER" id="PTHR10120">
    <property type="entry name" value="CAAX PRENYL PROTEASE 1"/>
    <property type="match status" value="1"/>
</dbReference>
<dbReference type="OrthoDB" id="272500at2759"/>
<evidence type="ECO:0000256" key="1">
    <source>
        <dbReference type="ARBA" id="ARBA00022670"/>
    </source>
</evidence>
<keyword evidence="5 6" id="KW-0482">Metalloprotease</keyword>
<evidence type="ECO:0000256" key="6">
    <source>
        <dbReference type="RuleBase" id="RU003983"/>
    </source>
</evidence>
<dbReference type="GO" id="GO:0004222">
    <property type="term" value="F:metalloendopeptidase activity"/>
    <property type="evidence" value="ECO:0007669"/>
    <property type="project" value="InterPro"/>
</dbReference>
<dbReference type="GO" id="GO:0006508">
    <property type="term" value="P:proteolysis"/>
    <property type="evidence" value="ECO:0007669"/>
    <property type="project" value="UniProtKB-KW"/>
</dbReference>
<evidence type="ECO:0000256" key="5">
    <source>
        <dbReference type="ARBA" id="ARBA00023049"/>
    </source>
</evidence>
<keyword evidence="9" id="KW-1185">Reference proteome</keyword>
<keyword evidence="3 6" id="KW-0378">Hydrolase</keyword>
<keyword evidence="4 6" id="KW-0862">Zinc</keyword>
<evidence type="ECO:0000259" key="7">
    <source>
        <dbReference type="Pfam" id="PF01435"/>
    </source>
</evidence>
<comment type="caution">
    <text evidence="8">The sequence shown here is derived from an EMBL/GenBank/DDBJ whole genome shotgun (WGS) entry which is preliminary data.</text>
</comment>
<keyword evidence="2" id="KW-0479">Metal-binding</keyword>
<comment type="similarity">
    <text evidence="6">Belongs to the peptidase M48 family.</text>
</comment>
<evidence type="ECO:0000256" key="2">
    <source>
        <dbReference type="ARBA" id="ARBA00022723"/>
    </source>
</evidence>
<dbReference type="InterPro" id="IPR001915">
    <property type="entry name" value="Peptidase_M48"/>
</dbReference>
<feature type="domain" description="Peptidase M48" evidence="7">
    <location>
        <begin position="68"/>
        <end position="261"/>
    </location>
</feature>
<organism evidence="8 9">
    <name type="scientific">Porphyridium purpureum</name>
    <name type="common">Red alga</name>
    <name type="synonym">Porphyridium cruentum</name>
    <dbReference type="NCBI Taxonomy" id="35688"/>
    <lineage>
        <taxon>Eukaryota</taxon>
        <taxon>Rhodophyta</taxon>
        <taxon>Bangiophyceae</taxon>
        <taxon>Porphyridiales</taxon>
        <taxon>Porphyridiaceae</taxon>
        <taxon>Porphyridium</taxon>
    </lineage>
</organism>
<dbReference type="Proteomes" id="UP000324585">
    <property type="component" value="Unassembled WGS sequence"/>
</dbReference>
<dbReference type="FunFam" id="3.30.2010.10:FF:000007">
    <property type="entry name" value="Peptidase M48 family protein"/>
    <property type="match status" value="1"/>
</dbReference>
<evidence type="ECO:0000313" key="8">
    <source>
        <dbReference type="EMBL" id="KAA8493934.1"/>
    </source>
</evidence>
<dbReference type="GO" id="GO:0046872">
    <property type="term" value="F:metal ion binding"/>
    <property type="evidence" value="ECO:0007669"/>
    <property type="project" value="UniProtKB-KW"/>
</dbReference>
<dbReference type="AlphaFoldDB" id="A0A5J4YT82"/>
<evidence type="ECO:0000256" key="4">
    <source>
        <dbReference type="ARBA" id="ARBA00022833"/>
    </source>
</evidence>
<proteinExistence type="inferred from homology"/>
<protein>
    <submittedName>
        <fullName evidence="8">Protease HtpX-like 2</fullName>
    </submittedName>
</protein>
<dbReference type="Gene3D" id="3.30.2010.10">
    <property type="entry name" value="Metalloproteases ('zincins'), catalytic domain"/>
    <property type="match status" value="1"/>
</dbReference>
<evidence type="ECO:0000313" key="9">
    <source>
        <dbReference type="Proteomes" id="UP000324585"/>
    </source>
</evidence>
<gene>
    <name evidence="8" type="ORF">FVE85_3909</name>
</gene>
<accession>A0A5J4YT82</accession>
<dbReference type="CDD" id="cd07325">
    <property type="entry name" value="M48_Ste24p_like"/>
    <property type="match status" value="1"/>
</dbReference>
<comment type="cofactor">
    <cofactor evidence="6">
        <name>Zn(2+)</name>
        <dbReference type="ChEBI" id="CHEBI:29105"/>
    </cofactor>
    <text evidence="6">Binds 1 zinc ion per subunit.</text>
</comment>
<name>A0A5J4YT82_PORPP</name>
<reference evidence="9" key="1">
    <citation type="journal article" date="2019" name="Nat. Commun.">
        <title>Expansion of phycobilisome linker gene families in mesophilic red algae.</title>
        <authorList>
            <person name="Lee J."/>
            <person name="Kim D."/>
            <person name="Bhattacharya D."/>
            <person name="Yoon H.S."/>
        </authorList>
    </citation>
    <scope>NUCLEOTIDE SEQUENCE [LARGE SCALE GENOMIC DNA]</scope>
    <source>
        <strain evidence="9">CCMP 1328</strain>
    </source>
</reference>